<comment type="pathway">
    <text evidence="2 16 17">Pyrimidine metabolism; UMP biosynthesis via salvage pathway; UMP from uridine: step 1/1.</text>
</comment>
<dbReference type="NCBIfam" id="TIGR00235">
    <property type="entry name" value="udk"/>
    <property type="match status" value="1"/>
</dbReference>
<dbReference type="Proteomes" id="UP000285794">
    <property type="component" value="Unassembled WGS sequence"/>
</dbReference>
<dbReference type="OrthoDB" id="9777642at2"/>
<dbReference type="GO" id="GO:0044211">
    <property type="term" value="P:CTP salvage"/>
    <property type="evidence" value="ECO:0007669"/>
    <property type="project" value="UniProtKB-UniRule"/>
</dbReference>
<comment type="similarity">
    <text evidence="4 16 17">Belongs to the uridine kinase family.</text>
</comment>
<dbReference type="InterPro" id="IPR027417">
    <property type="entry name" value="P-loop_NTPase"/>
</dbReference>
<evidence type="ECO:0000256" key="14">
    <source>
        <dbReference type="ARBA" id="ARBA00047436"/>
    </source>
</evidence>
<dbReference type="GO" id="GO:0004849">
    <property type="term" value="F:uridine kinase activity"/>
    <property type="evidence" value="ECO:0007669"/>
    <property type="project" value="UniProtKB-UniRule"/>
</dbReference>
<dbReference type="InterPro" id="IPR026008">
    <property type="entry name" value="Uridine_kinase"/>
</dbReference>
<dbReference type="EMBL" id="QQWG01000018">
    <property type="protein sequence ID" value="RRG19656.1"/>
    <property type="molecule type" value="Genomic_DNA"/>
</dbReference>
<dbReference type="GO" id="GO:0005524">
    <property type="term" value="F:ATP binding"/>
    <property type="evidence" value="ECO:0007669"/>
    <property type="project" value="UniProtKB-UniRule"/>
</dbReference>
<dbReference type="CDD" id="cd02023">
    <property type="entry name" value="UMPK"/>
    <property type="match status" value="1"/>
</dbReference>
<dbReference type="EC" id="2.7.1.48" evidence="5 16"/>
<dbReference type="GO" id="GO:0005737">
    <property type="term" value="C:cytoplasm"/>
    <property type="evidence" value="ECO:0007669"/>
    <property type="project" value="UniProtKB-SubCell"/>
</dbReference>
<feature type="domain" description="Phosphoribulokinase/uridine kinase" evidence="18">
    <location>
        <begin position="3"/>
        <end position="188"/>
    </location>
</feature>
<reference evidence="19 20" key="1">
    <citation type="submission" date="2018-07" db="EMBL/GenBank/DDBJ databases">
        <title>Draft genome sequence of Ancylomarina sp. M1P.</title>
        <authorList>
            <person name="Yadav S."/>
            <person name="Villanueva L."/>
            <person name="Damste J.S.S."/>
        </authorList>
    </citation>
    <scope>NUCLEOTIDE SEQUENCE [LARGE SCALE GENOMIC DNA]</scope>
    <source>
        <strain evidence="19 20">M1P</strain>
    </source>
</reference>
<comment type="caution">
    <text evidence="19">The sequence shown here is derived from an EMBL/GenBank/DDBJ whole genome shotgun (WGS) entry which is preliminary data.</text>
</comment>
<comment type="subcellular location">
    <subcellularLocation>
        <location evidence="1 16 17">Cytoplasm</location>
    </subcellularLocation>
</comment>
<protein>
    <recommendedName>
        <fullName evidence="6 16">Uridine kinase</fullName>
        <ecNumber evidence="5 16">2.7.1.48</ecNumber>
    </recommendedName>
    <alternativeName>
        <fullName evidence="12 16">Cytidine monophosphokinase</fullName>
    </alternativeName>
    <alternativeName>
        <fullName evidence="13 16">Uridine monophosphokinase</fullName>
    </alternativeName>
</protein>
<keyword evidence="7 16" id="KW-0963">Cytoplasm</keyword>
<evidence type="ECO:0000256" key="10">
    <source>
        <dbReference type="ARBA" id="ARBA00022777"/>
    </source>
</evidence>
<evidence type="ECO:0000256" key="5">
    <source>
        <dbReference type="ARBA" id="ARBA00012137"/>
    </source>
</evidence>
<accession>A0A425XY19</accession>
<feature type="binding site" evidence="16">
    <location>
        <begin position="8"/>
        <end position="15"/>
    </location>
    <ligand>
        <name>ATP</name>
        <dbReference type="ChEBI" id="CHEBI:30616"/>
    </ligand>
</feature>
<evidence type="ECO:0000313" key="19">
    <source>
        <dbReference type="EMBL" id="RRG19656.1"/>
    </source>
</evidence>
<gene>
    <name evidence="16" type="primary">udk</name>
    <name evidence="19" type="ORF">DWB61_14785</name>
</gene>
<sequence>MLIIGIAGGTGSGKTTVVRKIIERLPKGEVAVLPQDSYYRDSSHLPLEKRQEINFDHPNSIEFELLQEHLKQLKTGLAIEQPIYSYLTCTRSEETIPVQPTEVVIIEGILALTQPELRDLMDIKVFVDCDADDRLNRVIKRDIVERGRSVDKVLARYEDTLKPMHLQFIEPTKRYADIIVPQGGNNHVAIDILTQFIQKNLKVSV</sequence>
<organism evidence="19 20">
    <name type="scientific">Ancylomarina euxinus</name>
    <dbReference type="NCBI Taxonomy" id="2283627"/>
    <lineage>
        <taxon>Bacteria</taxon>
        <taxon>Pseudomonadati</taxon>
        <taxon>Bacteroidota</taxon>
        <taxon>Bacteroidia</taxon>
        <taxon>Marinilabiliales</taxon>
        <taxon>Marinifilaceae</taxon>
        <taxon>Ancylomarina</taxon>
    </lineage>
</organism>
<dbReference type="Gene3D" id="3.40.50.300">
    <property type="entry name" value="P-loop containing nucleotide triphosphate hydrolases"/>
    <property type="match status" value="1"/>
</dbReference>
<comment type="catalytic activity">
    <reaction evidence="15 16 17">
        <text>uridine + ATP = UMP + ADP + H(+)</text>
        <dbReference type="Rhea" id="RHEA:16825"/>
        <dbReference type="ChEBI" id="CHEBI:15378"/>
        <dbReference type="ChEBI" id="CHEBI:16704"/>
        <dbReference type="ChEBI" id="CHEBI:30616"/>
        <dbReference type="ChEBI" id="CHEBI:57865"/>
        <dbReference type="ChEBI" id="CHEBI:456216"/>
        <dbReference type="EC" id="2.7.1.48"/>
    </reaction>
</comment>
<name>A0A425XY19_9BACT</name>
<dbReference type="HAMAP" id="MF_00551">
    <property type="entry name" value="Uridine_kinase"/>
    <property type="match status" value="1"/>
</dbReference>
<evidence type="ECO:0000256" key="15">
    <source>
        <dbReference type="ARBA" id="ARBA00048909"/>
    </source>
</evidence>
<dbReference type="Pfam" id="PF00485">
    <property type="entry name" value="PRK"/>
    <property type="match status" value="1"/>
</dbReference>
<evidence type="ECO:0000256" key="4">
    <source>
        <dbReference type="ARBA" id="ARBA00005408"/>
    </source>
</evidence>
<dbReference type="SUPFAM" id="SSF52540">
    <property type="entry name" value="P-loop containing nucleoside triphosphate hydrolases"/>
    <property type="match status" value="1"/>
</dbReference>
<dbReference type="RefSeq" id="WP_125031663.1">
    <property type="nucleotide sequence ID" value="NZ_JAPXVP010000015.1"/>
</dbReference>
<evidence type="ECO:0000256" key="13">
    <source>
        <dbReference type="ARBA" id="ARBA00031452"/>
    </source>
</evidence>
<dbReference type="PRINTS" id="PR00988">
    <property type="entry name" value="URIDINKINASE"/>
</dbReference>
<comment type="pathway">
    <text evidence="3 16 17">Pyrimidine metabolism; CTP biosynthesis via salvage pathway; CTP from cytidine: step 1/3.</text>
</comment>
<dbReference type="InterPro" id="IPR006083">
    <property type="entry name" value="PRK/URK"/>
</dbReference>
<proteinExistence type="inferred from homology"/>
<dbReference type="PANTHER" id="PTHR10285">
    <property type="entry name" value="URIDINE KINASE"/>
    <property type="match status" value="1"/>
</dbReference>
<dbReference type="GO" id="GO:0044206">
    <property type="term" value="P:UMP salvage"/>
    <property type="evidence" value="ECO:0007669"/>
    <property type="project" value="UniProtKB-UniRule"/>
</dbReference>
<evidence type="ECO:0000256" key="1">
    <source>
        <dbReference type="ARBA" id="ARBA00004496"/>
    </source>
</evidence>
<evidence type="ECO:0000256" key="6">
    <source>
        <dbReference type="ARBA" id="ARBA00021478"/>
    </source>
</evidence>
<keyword evidence="10 16" id="KW-0418">Kinase</keyword>
<evidence type="ECO:0000256" key="12">
    <source>
        <dbReference type="ARBA" id="ARBA00030641"/>
    </source>
</evidence>
<dbReference type="UniPathway" id="UPA00579">
    <property type="reaction ID" value="UER00640"/>
</dbReference>
<evidence type="ECO:0000259" key="18">
    <source>
        <dbReference type="Pfam" id="PF00485"/>
    </source>
</evidence>
<evidence type="ECO:0000256" key="7">
    <source>
        <dbReference type="ARBA" id="ARBA00022490"/>
    </source>
</evidence>
<keyword evidence="9 16" id="KW-0547">Nucleotide-binding</keyword>
<evidence type="ECO:0000313" key="20">
    <source>
        <dbReference type="Proteomes" id="UP000285794"/>
    </source>
</evidence>
<evidence type="ECO:0000256" key="8">
    <source>
        <dbReference type="ARBA" id="ARBA00022679"/>
    </source>
</evidence>
<evidence type="ECO:0000256" key="11">
    <source>
        <dbReference type="ARBA" id="ARBA00022840"/>
    </source>
</evidence>
<keyword evidence="20" id="KW-1185">Reference proteome</keyword>
<dbReference type="NCBIfam" id="NF004018">
    <property type="entry name" value="PRK05480.1"/>
    <property type="match status" value="1"/>
</dbReference>
<keyword evidence="11 16" id="KW-0067">ATP-binding</keyword>
<evidence type="ECO:0000256" key="16">
    <source>
        <dbReference type="HAMAP-Rule" id="MF_00551"/>
    </source>
</evidence>
<evidence type="ECO:0000256" key="2">
    <source>
        <dbReference type="ARBA" id="ARBA00004690"/>
    </source>
</evidence>
<dbReference type="AlphaFoldDB" id="A0A425XY19"/>
<keyword evidence="8 16" id="KW-0808">Transferase</keyword>
<dbReference type="InterPro" id="IPR000764">
    <property type="entry name" value="Uridine_kinase-like"/>
</dbReference>
<evidence type="ECO:0000256" key="17">
    <source>
        <dbReference type="RuleBase" id="RU003825"/>
    </source>
</evidence>
<evidence type="ECO:0000256" key="9">
    <source>
        <dbReference type="ARBA" id="ARBA00022741"/>
    </source>
</evidence>
<dbReference type="UniPathway" id="UPA00574">
    <property type="reaction ID" value="UER00637"/>
</dbReference>
<dbReference type="GO" id="GO:0043771">
    <property type="term" value="F:cytidine kinase activity"/>
    <property type="evidence" value="ECO:0007669"/>
    <property type="project" value="RHEA"/>
</dbReference>
<evidence type="ECO:0000256" key="3">
    <source>
        <dbReference type="ARBA" id="ARBA00004784"/>
    </source>
</evidence>
<comment type="catalytic activity">
    <reaction evidence="14 17">
        <text>cytidine + ATP = CMP + ADP + H(+)</text>
        <dbReference type="Rhea" id="RHEA:24674"/>
        <dbReference type="ChEBI" id="CHEBI:15378"/>
        <dbReference type="ChEBI" id="CHEBI:17562"/>
        <dbReference type="ChEBI" id="CHEBI:30616"/>
        <dbReference type="ChEBI" id="CHEBI:60377"/>
        <dbReference type="ChEBI" id="CHEBI:456216"/>
        <dbReference type="EC" id="2.7.1.48"/>
    </reaction>
</comment>